<evidence type="ECO:0000313" key="2">
    <source>
        <dbReference type="EMBL" id="CAL6028879.1"/>
    </source>
</evidence>
<organism evidence="1">
    <name type="scientific">Hexamita inflata</name>
    <dbReference type="NCBI Taxonomy" id="28002"/>
    <lineage>
        <taxon>Eukaryota</taxon>
        <taxon>Metamonada</taxon>
        <taxon>Diplomonadida</taxon>
        <taxon>Hexamitidae</taxon>
        <taxon>Hexamitinae</taxon>
        <taxon>Hexamita</taxon>
    </lineage>
</organism>
<evidence type="ECO:0000313" key="1">
    <source>
        <dbReference type="EMBL" id="CAI9977640.1"/>
    </source>
</evidence>
<gene>
    <name evidence="2" type="ORF">HINF_LOCUS32021</name>
    <name evidence="1" type="ORF">HINF_LOCUS65285</name>
</gene>
<dbReference type="EMBL" id="CATOUU010001179">
    <property type="protein sequence ID" value="CAI9977640.1"/>
    <property type="molecule type" value="Genomic_DNA"/>
</dbReference>
<protein>
    <submittedName>
        <fullName evidence="1">Uncharacterized protein</fullName>
    </submittedName>
</protein>
<comment type="caution">
    <text evidence="1">The sequence shown here is derived from an EMBL/GenBank/DDBJ whole genome shotgun (WGS) entry which is preliminary data.</text>
</comment>
<sequence>MKRNLQNILSLAMANAGRHGIISVLAQCHSMPISQLEFSVVFSVSNVFYYSTKRIPESCTAAVFYSTPQMARPFTISMQAFSAALQAYFLYATRKKHSTDEELFEAFQAVYKANRTAIWEFVGQQLGKTKIQAKNYFFNTWAEQFYKAGSQPRLTQLDQIFLRQDSDLTQDKADPEIKFECRQIAEDYLHAESILSVLQNLAQNSKEASSEVVATDGSKLELSKLVPKKQVSGFMSGLPAYSQVLLVFPNAGFDKSLFEVLEALITFRQLVTSVSLDGSDNAAKTLETLLERINPQLIVLDEAAQGDLHLAGVLESIQIPIATFQSLMDK</sequence>
<dbReference type="EMBL" id="CAXDID020000108">
    <property type="protein sequence ID" value="CAL6028879.1"/>
    <property type="molecule type" value="Genomic_DNA"/>
</dbReference>
<evidence type="ECO:0000313" key="3">
    <source>
        <dbReference type="Proteomes" id="UP001642409"/>
    </source>
</evidence>
<dbReference type="Proteomes" id="UP001642409">
    <property type="component" value="Unassembled WGS sequence"/>
</dbReference>
<keyword evidence="3" id="KW-1185">Reference proteome</keyword>
<accession>A0AA86RGU9</accession>
<reference evidence="1" key="1">
    <citation type="submission" date="2023-06" db="EMBL/GenBank/DDBJ databases">
        <authorList>
            <person name="Kurt Z."/>
        </authorList>
    </citation>
    <scope>NUCLEOTIDE SEQUENCE</scope>
</reference>
<name>A0AA86RGU9_9EUKA</name>
<dbReference type="AlphaFoldDB" id="A0AA86RGU9"/>
<proteinExistence type="predicted"/>
<reference evidence="2 3" key="2">
    <citation type="submission" date="2024-07" db="EMBL/GenBank/DDBJ databases">
        <authorList>
            <person name="Akdeniz Z."/>
        </authorList>
    </citation>
    <scope>NUCLEOTIDE SEQUENCE [LARGE SCALE GENOMIC DNA]</scope>
</reference>